<dbReference type="PANTHER" id="PTHR43140:SF1">
    <property type="entry name" value="TYPE I RESTRICTION ENZYME ECOKI SPECIFICITY SUBUNIT"/>
    <property type="match status" value="1"/>
</dbReference>
<dbReference type="InterPro" id="IPR051212">
    <property type="entry name" value="Type-I_RE_S_subunit"/>
</dbReference>
<dbReference type="PANTHER" id="PTHR43140">
    <property type="entry name" value="TYPE-1 RESTRICTION ENZYME ECOKI SPECIFICITY PROTEIN"/>
    <property type="match status" value="1"/>
</dbReference>
<dbReference type="SUPFAM" id="SSF116734">
    <property type="entry name" value="DNA methylase specificity domain"/>
    <property type="match status" value="2"/>
</dbReference>
<reference evidence="6 7" key="1">
    <citation type="submission" date="2023-03" db="EMBL/GenBank/DDBJ databases">
        <title>YIM 133296 draft genome.</title>
        <authorList>
            <person name="Xiong L."/>
        </authorList>
    </citation>
    <scope>NUCLEOTIDE SEQUENCE [LARGE SCALE GENOMIC DNA]</scope>
    <source>
        <strain evidence="6 7">YIM 133296</strain>
    </source>
</reference>
<evidence type="ECO:0000313" key="6">
    <source>
        <dbReference type="EMBL" id="MDF8265176.1"/>
    </source>
</evidence>
<comment type="caution">
    <text evidence="6">The sequence shown here is derived from an EMBL/GenBank/DDBJ whole genome shotgun (WGS) entry which is preliminary data.</text>
</comment>
<evidence type="ECO:0000256" key="2">
    <source>
        <dbReference type="ARBA" id="ARBA00022747"/>
    </source>
</evidence>
<keyword evidence="6" id="KW-0378">Hydrolase</keyword>
<dbReference type="Gene3D" id="3.90.220.20">
    <property type="entry name" value="DNA methylase specificity domains"/>
    <property type="match status" value="2"/>
</dbReference>
<dbReference type="InterPro" id="IPR000055">
    <property type="entry name" value="Restrct_endonuc_typeI_TRD"/>
</dbReference>
<dbReference type="GO" id="GO:0016787">
    <property type="term" value="F:hydrolase activity"/>
    <property type="evidence" value="ECO:0007669"/>
    <property type="project" value="UniProtKB-KW"/>
</dbReference>
<protein>
    <submittedName>
        <fullName evidence="6">Restriction endonuclease subunit S</fullName>
        <ecNumber evidence="6">3.1.21.-</ecNumber>
    </submittedName>
</protein>
<dbReference type="EC" id="3.1.21.-" evidence="6"/>
<comment type="subunit">
    <text evidence="4">The methyltransferase is composed of M and S polypeptides.</text>
</comment>
<dbReference type="InterPro" id="IPR044946">
    <property type="entry name" value="Restrct_endonuc_typeI_TRD_sf"/>
</dbReference>
<keyword evidence="3" id="KW-0238">DNA-binding</keyword>
<proteinExistence type="inferred from homology"/>
<dbReference type="RefSeq" id="WP_277192501.1">
    <property type="nucleotide sequence ID" value="NZ_JAROAV010000032.1"/>
</dbReference>
<sequence length="400" mass="44894">MSRIDDLIAELCPAGVGRKRIGDIAVNSDRRRKPVTRSAREIGQYPYYGANGIQDYVKDYIFDGTFLLIGEDGSVKTANGKPVLNWATGKIWVNNHAHILQARSEDELDLRYLYFALQAVDISPYVTGGTQPKLNQANMNMIEVPVPPLEVQREIVRILDQFAQLEVELEAELDAELEARQVQFDYYRDTQLTFPESPRLLLGDVGSIFGGLTGKSKADFANGNARFVSYVNVFNNIAVNTRADDFVQVRAHEKQRTLQRGDIIFTGSSETAAEVGMSSVVTAEVSEPLYLNSFCIGFRPTDDDLIDPDFAKHLFRSDEMRRQIVRTASGVTRFNVSKARLAQVEIPIPPKDEQRRLAGLLDSFKALVNDISTGLAAERGARHKQYEYYRDKLLTFSEIG</sequence>
<name>A0ABT6C8X6_9MICO</name>
<accession>A0ABT6C8X6</accession>
<dbReference type="GO" id="GO:0004519">
    <property type="term" value="F:endonuclease activity"/>
    <property type="evidence" value="ECO:0007669"/>
    <property type="project" value="UniProtKB-KW"/>
</dbReference>
<dbReference type="Pfam" id="PF01420">
    <property type="entry name" value="Methylase_S"/>
    <property type="match status" value="2"/>
</dbReference>
<evidence type="ECO:0000256" key="3">
    <source>
        <dbReference type="ARBA" id="ARBA00023125"/>
    </source>
</evidence>
<gene>
    <name evidence="6" type="ORF">P4R38_13045</name>
</gene>
<comment type="similarity">
    <text evidence="1">Belongs to the type-I restriction system S methylase family.</text>
</comment>
<keyword evidence="2" id="KW-0680">Restriction system</keyword>
<evidence type="ECO:0000256" key="1">
    <source>
        <dbReference type="ARBA" id="ARBA00010923"/>
    </source>
</evidence>
<dbReference type="EMBL" id="JAROAV010000032">
    <property type="protein sequence ID" value="MDF8265176.1"/>
    <property type="molecule type" value="Genomic_DNA"/>
</dbReference>
<keyword evidence="6" id="KW-0540">Nuclease</keyword>
<evidence type="ECO:0000256" key="4">
    <source>
        <dbReference type="ARBA" id="ARBA00038652"/>
    </source>
</evidence>
<evidence type="ECO:0000259" key="5">
    <source>
        <dbReference type="Pfam" id="PF01420"/>
    </source>
</evidence>
<organism evidence="6 7">
    <name type="scientific">Luteipulveratus flavus</name>
    <dbReference type="NCBI Taxonomy" id="3031728"/>
    <lineage>
        <taxon>Bacteria</taxon>
        <taxon>Bacillati</taxon>
        <taxon>Actinomycetota</taxon>
        <taxon>Actinomycetes</taxon>
        <taxon>Micrococcales</taxon>
        <taxon>Dermacoccaceae</taxon>
        <taxon>Luteipulveratus</taxon>
    </lineage>
</organism>
<evidence type="ECO:0000313" key="7">
    <source>
        <dbReference type="Proteomes" id="UP001528912"/>
    </source>
</evidence>
<dbReference type="CDD" id="cd17262">
    <property type="entry name" value="RMtype1_S_Aco12261I-TRD2-CR2"/>
    <property type="match status" value="1"/>
</dbReference>
<dbReference type="Proteomes" id="UP001528912">
    <property type="component" value="Unassembled WGS sequence"/>
</dbReference>
<feature type="domain" description="Type I restriction modification DNA specificity" evidence="5">
    <location>
        <begin position="202"/>
        <end position="376"/>
    </location>
</feature>
<feature type="domain" description="Type I restriction modification DNA specificity" evidence="5">
    <location>
        <begin position="18"/>
        <end position="178"/>
    </location>
</feature>
<keyword evidence="6" id="KW-0255">Endonuclease</keyword>
<keyword evidence="7" id="KW-1185">Reference proteome</keyword>